<evidence type="ECO:0000313" key="1">
    <source>
        <dbReference type="EMBL" id="ASY66367.1"/>
    </source>
</evidence>
<dbReference type="AlphaFoldDB" id="A0A249PKV1"/>
<protein>
    <submittedName>
        <fullName evidence="1">Uncharacterized protein</fullName>
    </submittedName>
</protein>
<keyword evidence="2" id="KW-1185">Reference proteome</keyword>
<accession>A0A249PKV1</accession>
<geneLocation type="plasmid" evidence="2">
    <name>psj05684b</name>
</geneLocation>
<evidence type="ECO:0000313" key="2">
    <source>
        <dbReference type="Proteomes" id="UP000217211"/>
    </source>
</evidence>
<dbReference type="KEGG" id="esj:SJ05684_b53850"/>
<proteinExistence type="predicted"/>
<sequence>MDNLNRNPWRDAALDFLVSQTVVLGEMSNILEALQEDWMRG</sequence>
<keyword evidence="1" id="KW-0614">Plasmid</keyword>
<gene>
    <name evidence="1" type="ORF">SJ05684_b53850</name>
</gene>
<name>A0A249PKV1_9HYPH</name>
<dbReference type="Proteomes" id="UP000217211">
    <property type="component" value="Plasmid pSJ05684b"/>
</dbReference>
<organism evidence="1 2">
    <name type="scientific">Sinorhizobium sojae CCBAU 05684</name>
    <dbReference type="NCBI Taxonomy" id="716928"/>
    <lineage>
        <taxon>Bacteria</taxon>
        <taxon>Pseudomonadati</taxon>
        <taxon>Pseudomonadota</taxon>
        <taxon>Alphaproteobacteria</taxon>
        <taxon>Hyphomicrobiales</taxon>
        <taxon>Rhizobiaceae</taxon>
        <taxon>Sinorhizobium/Ensifer group</taxon>
        <taxon>Sinorhizobium</taxon>
    </lineage>
</organism>
<reference evidence="1 2" key="1">
    <citation type="submission" date="2017-08" db="EMBL/GenBank/DDBJ databases">
        <title>Multipartite genome sequences of Sinorhizobium species nodulating soybeans.</title>
        <authorList>
            <person name="Tian C.F."/>
        </authorList>
    </citation>
    <scope>NUCLEOTIDE SEQUENCE [LARGE SCALE GENOMIC DNA]</scope>
    <source>
        <strain evidence="1 2">CCBAU 05684</strain>
        <plasmid evidence="2">psj05684b</plasmid>
    </source>
</reference>
<dbReference type="STRING" id="716928.GCA_000261485_05319"/>
<dbReference type="EMBL" id="CP023068">
    <property type="protein sequence ID" value="ASY66367.1"/>
    <property type="molecule type" value="Genomic_DNA"/>
</dbReference>